<protein>
    <submittedName>
        <fullName evidence="2">ABC transporter permease</fullName>
    </submittedName>
</protein>
<name>A0AAU8NA91_9BACL</name>
<sequence length="418" mass="47565">MVEPKRYTPHLLYQRRQKEHLREQWRNLKLVVDWTVWLYLLVPGMLYFIGYYASLWTKALPAWASGGISFPLLTGIIELIILTGGVLLFIEEADVLFLKSRRVWMRTLMLRGLLRVTVLQLGKMILITAVVAPLFVRVYGMSLVQIVMTTLWLGTAASLQVIAIHMIKVRYTGWRRWLSLASLVIAMGWMTVRTSAWMSGDMYTWKIMLSIAAVLLLLITMIQMRLRMKGTFEGDVREDLRSRLRLTAMMLSQAVSKPKAPQTRTIIFRKPRKLFRKRSIPNRTAEIAFKAFFRNSETLKLFLQLDSLSIAAVALPPFPVNVSVCGLLVIMLTVMLYRAWDGLATSEYVQLVTYDSAALHEAGSIMVRMLLLPLAVLMGYVMGLFWLGWLAGFLTAACTAAFGYVVVSAAGWIRQTRA</sequence>
<dbReference type="RefSeq" id="WP_366291089.1">
    <property type="nucleotide sequence ID" value="NZ_CP159992.1"/>
</dbReference>
<feature type="transmembrane region" description="Helical" evidence="1">
    <location>
        <begin position="36"/>
        <end position="56"/>
    </location>
</feature>
<accession>A0AAU8NA91</accession>
<organism evidence="2">
    <name type="scientific">Paenibacillus sp. AN1007</name>
    <dbReference type="NCBI Taxonomy" id="3151385"/>
    <lineage>
        <taxon>Bacteria</taxon>
        <taxon>Bacillati</taxon>
        <taxon>Bacillota</taxon>
        <taxon>Bacilli</taxon>
        <taxon>Bacillales</taxon>
        <taxon>Paenibacillaceae</taxon>
        <taxon>Paenibacillus</taxon>
    </lineage>
</organism>
<proteinExistence type="predicted"/>
<dbReference type="InterPro" id="IPR010288">
    <property type="entry name" value="EcsB_ABC"/>
</dbReference>
<evidence type="ECO:0000256" key="1">
    <source>
        <dbReference type="SAM" id="Phobius"/>
    </source>
</evidence>
<gene>
    <name evidence="2" type="ORF">ABXS70_22920</name>
</gene>
<evidence type="ECO:0000313" key="2">
    <source>
        <dbReference type="EMBL" id="XCP94009.1"/>
    </source>
</evidence>
<keyword evidence="1" id="KW-0812">Transmembrane</keyword>
<dbReference type="Pfam" id="PF05975">
    <property type="entry name" value="EcsB"/>
    <property type="match status" value="1"/>
</dbReference>
<reference evidence="2" key="1">
    <citation type="submission" date="2024-05" db="EMBL/GenBank/DDBJ databases">
        <title>Draft genome assemblies of 36 bacteria isolated from hibernating arctic ground squirrels.</title>
        <authorList>
            <person name="McKee H."/>
            <person name="Mullen L."/>
            <person name="Drown D.M."/>
            <person name="Duddleston K.N."/>
        </authorList>
    </citation>
    <scope>NUCLEOTIDE SEQUENCE</scope>
    <source>
        <strain evidence="2">AN1007</strain>
    </source>
</reference>
<feature type="transmembrane region" description="Helical" evidence="1">
    <location>
        <begin position="112"/>
        <end position="136"/>
    </location>
</feature>
<dbReference type="AlphaFoldDB" id="A0AAU8NA91"/>
<feature type="transmembrane region" description="Helical" evidence="1">
    <location>
        <begin position="177"/>
        <end position="197"/>
    </location>
</feature>
<feature type="transmembrane region" description="Helical" evidence="1">
    <location>
        <begin position="68"/>
        <end position="91"/>
    </location>
</feature>
<dbReference type="GO" id="GO:0016020">
    <property type="term" value="C:membrane"/>
    <property type="evidence" value="ECO:0007669"/>
    <property type="project" value="InterPro"/>
</dbReference>
<feature type="transmembrane region" description="Helical" evidence="1">
    <location>
        <begin position="142"/>
        <end position="165"/>
    </location>
</feature>
<feature type="transmembrane region" description="Helical" evidence="1">
    <location>
        <begin position="393"/>
        <end position="413"/>
    </location>
</feature>
<keyword evidence="1" id="KW-1133">Transmembrane helix</keyword>
<feature type="transmembrane region" description="Helical" evidence="1">
    <location>
        <begin position="203"/>
        <end position="222"/>
    </location>
</feature>
<keyword evidence="1" id="KW-0472">Membrane</keyword>
<feature type="transmembrane region" description="Helical" evidence="1">
    <location>
        <begin position="321"/>
        <end position="340"/>
    </location>
</feature>
<dbReference type="EMBL" id="CP159992">
    <property type="protein sequence ID" value="XCP94009.1"/>
    <property type="molecule type" value="Genomic_DNA"/>
</dbReference>